<accession>A0A6M0CK50</accession>
<sequence length="207" mass="23136">MKNAKNHLSVYVLYLFIFSISGCNQDSTEQPLDSKFLIGETGPGGGIIFYDKGEISRGWRYIEVAPSNLRISEWGCFSAPITDARNLELGTGLANTEAIVLFHDALNDFYNNPSVCSEESNGTVAAKLCQEYSNNGFNDWFLPSEEESFLMYKNLHLNGIGGFEDNLYWTSSEHDFNTATATDFSNGDQGWLCKQCGIAIVRPVRYF</sequence>
<evidence type="ECO:0008006" key="3">
    <source>
        <dbReference type="Google" id="ProtNLM"/>
    </source>
</evidence>
<protein>
    <recommendedName>
        <fullName evidence="3">DUF1566 domain-containing protein</fullName>
    </recommendedName>
</protein>
<gene>
    <name evidence="1" type="ORF">GWK10_13930</name>
</gene>
<proteinExistence type="predicted"/>
<keyword evidence="2" id="KW-1185">Reference proteome</keyword>
<organism evidence="1 2">
    <name type="scientific">Spongiivirga citrea</name>
    <dbReference type="NCBI Taxonomy" id="1481457"/>
    <lineage>
        <taxon>Bacteria</taxon>
        <taxon>Pseudomonadati</taxon>
        <taxon>Bacteroidota</taxon>
        <taxon>Flavobacteriia</taxon>
        <taxon>Flavobacteriales</taxon>
        <taxon>Flavobacteriaceae</taxon>
        <taxon>Spongiivirga</taxon>
    </lineage>
</organism>
<dbReference type="RefSeq" id="WP_164032989.1">
    <property type="nucleotide sequence ID" value="NZ_JAABOQ010000005.1"/>
</dbReference>
<evidence type="ECO:0000313" key="1">
    <source>
        <dbReference type="EMBL" id="NER18316.1"/>
    </source>
</evidence>
<name>A0A6M0CK50_9FLAO</name>
<comment type="caution">
    <text evidence="1">The sequence shown here is derived from an EMBL/GenBank/DDBJ whole genome shotgun (WGS) entry which is preliminary data.</text>
</comment>
<dbReference type="AlphaFoldDB" id="A0A6M0CK50"/>
<evidence type="ECO:0000313" key="2">
    <source>
        <dbReference type="Proteomes" id="UP000474296"/>
    </source>
</evidence>
<dbReference type="Proteomes" id="UP000474296">
    <property type="component" value="Unassembled WGS sequence"/>
</dbReference>
<dbReference type="EMBL" id="JAABOQ010000005">
    <property type="protein sequence ID" value="NER18316.1"/>
    <property type="molecule type" value="Genomic_DNA"/>
</dbReference>
<reference evidence="1 2" key="1">
    <citation type="submission" date="2020-01" db="EMBL/GenBank/DDBJ databases">
        <title>Spongiivirga citrea KCTC 32990T.</title>
        <authorList>
            <person name="Wang G."/>
        </authorList>
    </citation>
    <scope>NUCLEOTIDE SEQUENCE [LARGE SCALE GENOMIC DNA]</scope>
    <source>
        <strain evidence="1 2">KCTC 32990</strain>
    </source>
</reference>
<dbReference type="PROSITE" id="PS51257">
    <property type="entry name" value="PROKAR_LIPOPROTEIN"/>
    <property type="match status" value="1"/>
</dbReference>